<proteinExistence type="predicted"/>
<evidence type="ECO:0000256" key="9">
    <source>
        <dbReference type="SAM" id="Phobius"/>
    </source>
</evidence>
<sequence>TSGCSLTCELLRGGSDDEDAEEDEDGIEKMSLCYTNWSDQDHLRCLEEPGDTISSEDLKPLMKLKLTVHLRRGGNLSTTVHLMEIVKPRSPQVWNVTFDQDLNQAVIHFQTPDNKDYLRVDNQVFQLHICTAGSTTIQNVSSKDFLLIDMDHLKRHTEYHVKVRAIPQRFKGSWSEWSETFSFFTPAGKNQESILLPHISKTPRQLSSVPPEKKLPDQTYILIVCLVSVLVMTSSGIICWKNKIFAYMWPSIPHPKQTLVQICKPNKGLLLNFKPEVFSALKVYPLEKPACVEMESSQSSTQSSSQSSTQSSGCRSTTSVITEELELTALLSSSSGEDSLQGSSPSHVPQPMETPGSPDRISAGHEVEVFGVSQQEEAYVTMSSFYQIK</sequence>
<dbReference type="Ensembl" id="ENSAPET00000035059.1">
    <property type="protein sequence ID" value="ENSAPEP00000034171.1"/>
    <property type="gene ID" value="ENSAPEG00000024263.1"/>
</dbReference>
<dbReference type="GO" id="GO:0046427">
    <property type="term" value="P:positive regulation of receptor signaling pathway via JAK-STAT"/>
    <property type="evidence" value="ECO:0007669"/>
    <property type="project" value="TreeGrafter"/>
</dbReference>
<reference evidence="11 12" key="1">
    <citation type="submission" date="2018-03" db="EMBL/GenBank/DDBJ databases">
        <title>Finding Nemo's genes: A chromosome-scale reference assembly of the genome of the orange clownfish Amphiprion percula.</title>
        <authorList>
            <person name="Lehmann R."/>
        </authorList>
    </citation>
    <scope>NUCLEOTIDE SEQUENCE</scope>
</reference>
<evidence type="ECO:0000256" key="5">
    <source>
        <dbReference type="ARBA" id="ARBA00023136"/>
    </source>
</evidence>
<evidence type="ECO:0000256" key="8">
    <source>
        <dbReference type="SAM" id="MobiDB-lite"/>
    </source>
</evidence>
<dbReference type="Gene3D" id="2.60.40.10">
    <property type="entry name" value="Immunoglobulins"/>
    <property type="match status" value="1"/>
</dbReference>
<keyword evidence="2 9" id="KW-0812">Transmembrane</keyword>
<dbReference type="PANTHER" id="PTHR23037">
    <property type="entry name" value="CYTOKINE RECEPTOR"/>
    <property type="match status" value="1"/>
</dbReference>
<feature type="compositionally biased region" description="Low complexity" evidence="8">
    <location>
        <begin position="332"/>
        <end position="346"/>
    </location>
</feature>
<dbReference type="AlphaFoldDB" id="A0A3P8UBF1"/>
<feature type="transmembrane region" description="Helical" evidence="9">
    <location>
        <begin position="220"/>
        <end position="240"/>
    </location>
</feature>
<reference evidence="11" key="2">
    <citation type="submission" date="2025-08" db="UniProtKB">
        <authorList>
            <consortium name="Ensembl"/>
        </authorList>
    </citation>
    <scope>IDENTIFICATION</scope>
</reference>
<evidence type="ECO:0000256" key="6">
    <source>
        <dbReference type="ARBA" id="ARBA00023170"/>
    </source>
</evidence>
<protein>
    <recommendedName>
        <fullName evidence="10">Fibronectin type-III domain-containing protein</fullName>
    </recommendedName>
</protein>
<dbReference type="InterPro" id="IPR003961">
    <property type="entry name" value="FN3_dom"/>
</dbReference>
<evidence type="ECO:0000256" key="3">
    <source>
        <dbReference type="ARBA" id="ARBA00022729"/>
    </source>
</evidence>
<feature type="region of interest" description="Disordered" evidence="8">
    <location>
        <begin position="295"/>
        <end position="315"/>
    </location>
</feature>
<dbReference type="GeneTree" id="ENSGT00510000049239"/>
<feature type="compositionally biased region" description="Low complexity" evidence="8">
    <location>
        <begin position="296"/>
        <end position="315"/>
    </location>
</feature>
<dbReference type="GO" id="GO:0004896">
    <property type="term" value="F:cytokine receptor activity"/>
    <property type="evidence" value="ECO:0007669"/>
    <property type="project" value="InterPro"/>
</dbReference>
<dbReference type="STRING" id="161767.ENSAPEP00000034171"/>
<dbReference type="InterPro" id="IPR013783">
    <property type="entry name" value="Ig-like_fold"/>
</dbReference>
<evidence type="ECO:0000256" key="2">
    <source>
        <dbReference type="ARBA" id="ARBA00022692"/>
    </source>
</evidence>
<dbReference type="OMA" id="QIHRVDD"/>
<dbReference type="InterPro" id="IPR003531">
    <property type="entry name" value="Hempt_rcpt_S_F1_CS"/>
</dbReference>
<dbReference type="SUPFAM" id="SSF49265">
    <property type="entry name" value="Fibronectin type III"/>
    <property type="match status" value="1"/>
</dbReference>
<keyword evidence="12" id="KW-1185">Reference proteome</keyword>
<evidence type="ECO:0000256" key="7">
    <source>
        <dbReference type="ARBA" id="ARBA00023180"/>
    </source>
</evidence>
<comment type="subcellular location">
    <subcellularLocation>
        <location evidence="1">Membrane</location>
        <topology evidence="1">Single-pass type I membrane protein</topology>
    </subcellularLocation>
</comment>
<keyword evidence="3" id="KW-0732">Signal</keyword>
<evidence type="ECO:0000259" key="10">
    <source>
        <dbReference type="PROSITE" id="PS50853"/>
    </source>
</evidence>
<evidence type="ECO:0000313" key="11">
    <source>
        <dbReference type="Ensembl" id="ENSAPEP00000034171.1"/>
    </source>
</evidence>
<evidence type="ECO:0000256" key="1">
    <source>
        <dbReference type="ARBA" id="ARBA00004479"/>
    </source>
</evidence>
<feature type="domain" description="Fibronectin type-III" evidence="10">
    <location>
        <begin position="87"/>
        <end position="188"/>
    </location>
</feature>
<accession>A0A3P8UBF1</accession>
<dbReference type="CDD" id="cd00063">
    <property type="entry name" value="FN3"/>
    <property type="match status" value="1"/>
</dbReference>
<keyword evidence="7" id="KW-0325">Glycoprotein</keyword>
<keyword evidence="5 9" id="KW-0472">Membrane</keyword>
<dbReference type="GO" id="GO:0009897">
    <property type="term" value="C:external side of plasma membrane"/>
    <property type="evidence" value="ECO:0007669"/>
    <property type="project" value="TreeGrafter"/>
</dbReference>
<evidence type="ECO:0000313" key="12">
    <source>
        <dbReference type="Proteomes" id="UP000265080"/>
    </source>
</evidence>
<dbReference type="GO" id="GO:0030097">
    <property type="term" value="P:hemopoiesis"/>
    <property type="evidence" value="ECO:0007669"/>
    <property type="project" value="TreeGrafter"/>
</dbReference>
<name>A0A3P8UBF1_AMPPE</name>
<feature type="region of interest" description="Disordered" evidence="8">
    <location>
        <begin position="332"/>
        <end position="365"/>
    </location>
</feature>
<reference evidence="11" key="3">
    <citation type="submission" date="2025-09" db="UniProtKB">
        <authorList>
            <consortium name="Ensembl"/>
        </authorList>
    </citation>
    <scope>IDENTIFICATION</scope>
</reference>
<dbReference type="InterPro" id="IPR036116">
    <property type="entry name" value="FN3_sf"/>
</dbReference>
<dbReference type="PROSITE" id="PS01355">
    <property type="entry name" value="HEMATOPO_REC_S_F1"/>
    <property type="match status" value="1"/>
</dbReference>
<evidence type="ECO:0000256" key="4">
    <source>
        <dbReference type="ARBA" id="ARBA00022989"/>
    </source>
</evidence>
<keyword evidence="6" id="KW-0675">Receptor</keyword>
<keyword evidence="4 9" id="KW-1133">Transmembrane helix</keyword>
<dbReference type="PROSITE" id="PS50853">
    <property type="entry name" value="FN3"/>
    <property type="match status" value="1"/>
</dbReference>
<organism evidence="11 12">
    <name type="scientific">Amphiprion percula</name>
    <name type="common">Orange clownfish</name>
    <name type="synonym">Lutjanus percula</name>
    <dbReference type="NCBI Taxonomy" id="161767"/>
    <lineage>
        <taxon>Eukaryota</taxon>
        <taxon>Metazoa</taxon>
        <taxon>Chordata</taxon>
        <taxon>Craniata</taxon>
        <taxon>Vertebrata</taxon>
        <taxon>Euteleostomi</taxon>
        <taxon>Actinopterygii</taxon>
        <taxon>Neopterygii</taxon>
        <taxon>Teleostei</taxon>
        <taxon>Neoteleostei</taxon>
        <taxon>Acanthomorphata</taxon>
        <taxon>Ovalentaria</taxon>
        <taxon>Pomacentridae</taxon>
        <taxon>Amphiprion</taxon>
    </lineage>
</organism>
<dbReference type="PANTHER" id="PTHR23037:SF27">
    <property type="entry name" value="INTERLEUKIN-7 RECEPTOR SUBUNIT ALPHA"/>
    <property type="match status" value="1"/>
</dbReference>
<dbReference type="Proteomes" id="UP000265080">
    <property type="component" value="Chromosome 16"/>
</dbReference>